<feature type="region of interest" description="Disordered" evidence="1">
    <location>
        <begin position="1"/>
        <end position="23"/>
    </location>
</feature>
<protein>
    <submittedName>
        <fullName evidence="2">Uncharacterized protein</fullName>
    </submittedName>
</protein>
<feature type="region of interest" description="Disordered" evidence="1">
    <location>
        <begin position="133"/>
        <end position="154"/>
    </location>
</feature>
<evidence type="ECO:0000256" key="1">
    <source>
        <dbReference type="SAM" id="MobiDB-lite"/>
    </source>
</evidence>
<sequence length="154" mass="17127">MPHTGGSKSIATLMDEKAENGVEPTPAEVFLLTHKNRADGRPLDDHSAKNMINEKMSNSEGPTDQPPHRVAWKGDGYSQVLGNERSGYVRGLGLGPTPCVLWGGRSSFGNIDQEDSSNEVVQRQEHEITELKEKQNEEMNLMKQNQDNMQLQLL</sequence>
<comment type="caution">
    <text evidence="2">The sequence shown here is derived from an EMBL/GenBank/DDBJ whole genome shotgun (WGS) entry which is preliminary data.</text>
</comment>
<dbReference type="Proteomes" id="UP000826656">
    <property type="component" value="Unassembled WGS sequence"/>
</dbReference>
<gene>
    <name evidence="2" type="ORF">KY290_024906</name>
</gene>
<feature type="region of interest" description="Disordered" evidence="1">
    <location>
        <begin position="54"/>
        <end position="74"/>
    </location>
</feature>
<dbReference type="Pfam" id="PF03004">
    <property type="entry name" value="Transposase_24"/>
    <property type="match status" value="1"/>
</dbReference>
<accession>A0ABQ7US03</accession>
<dbReference type="EMBL" id="JAIVGD010000018">
    <property type="protein sequence ID" value="KAH0754636.1"/>
    <property type="molecule type" value="Genomic_DNA"/>
</dbReference>
<feature type="compositionally biased region" description="Polar residues" evidence="1">
    <location>
        <begin position="142"/>
        <end position="154"/>
    </location>
</feature>
<evidence type="ECO:0000313" key="2">
    <source>
        <dbReference type="EMBL" id="KAH0754636.1"/>
    </source>
</evidence>
<reference evidence="2 3" key="1">
    <citation type="journal article" date="2021" name="bioRxiv">
        <title>Chromosome-scale and haplotype-resolved genome assembly of a tetraploid potato cultivar.</title>
        <authorList>
            <person name="Sun H."/>
            <person name="Jiao W.-B."/>
            <person name="Krause K."/>
            <person name="Campoy J.A."/>
            <person name="Goel M."/>
            <person name="Folz-Donahue K."/>
            <person name="Kukat C."/>
            <person name="Huettel B."/>
            <person name="Schneeberger K."/>
        </authorList>
    </citation>
    <scope>NUCLEOTIDE SEQUENCE [LARGE SCALE GENOMIC DNA]</scope>
    <source>
        <strain evidence="2">SolTubOtavaFocal</strain>
        <tissue evidence="2">Leaves</tissue>
    </source>
</reference>
<keyword evidence="3" id="KW-1185">Reference proteome</keyword>
<feature type="compositionally biased region" description="Polar residues" evidence="1">
    <location>
        <begin position="1"/>
        <end position="10"/>
    </location>
</feature>
<name>A0ABQ7US03_SOLTU</name>
<organism evidence="2 3">
    <name type="scientific">Solanum tuberosum</name>
    <name type="common">Potato</name>
    <dbReference type="NCBI Taxonomy" id="4113"/>
    <lineage>
        <taxon>Eukaryota</taxon>
        <taxon>Viridiplantae</taxon>
        <taxon>Streptophyta</taxon>
        <taxon>Embryophyta</taxon>
        <taxon>Tracheophyta</taxon>
        <taxon>Spermatophyta</taxon>
        <taxon>Magnoliopsida</taxon>
        <taxon>eudicotyledons</taxon>
        <taxon>Gunneridae</taxon>
        <taxon>Pentapetalae</taxon>
        <taxon>asterids</taxon>
        <taxon>lamiids</taxon>
        <taxon>Solanales</taxon>
        <taxon>Solanaceae</taxon>
        <taxon>Solanoideae</taxon>
        <taxon>Solaneae</taxon>
        <taxon>Solanum</taxon>
    </lineage>
</organism>
<proteinExistence type="predicted"/>
<evidence type="ECO:0000313" key="3">
    <source>
        <dbReference type="Proteomes" id="UP000826656"/>
    </source>
</evidence>
<dbReference type="InterPro" id="IPR004252">
    <property type="entry name" value="Probable_transposase_24"/>
</dbReference>